<evidence type="ECO:0000256" key="4">
    <source>
        <dbReference type="ARBA" id="ARBA00023136"/>
    </source>
</evidence>
<dbReference type="GO" id="GO:0016020">
    <property type="term" value="C:membrane"/>
    <property type="evidence" value="ECO:0007669"/>
    <property type="project" value="UniProtKB-SubCell"/>
</dbReference>
<evidence type="ECO:0000256" key="2">
    <source>
        <dbReference type="ARBA" id="ARBA00022692"/>
    </source>
</evidence>
<keyword evidence="7" id="KW-1185">Reference proteome</keyword>
<dbReference type="GO" id="GO:0016787">
    <property type="term" value="F:hydrolase activity"/>
    <property type="evidence" value="ECO:0007669"/>
    <property type="project" value="InterPro"/>
</dbReference>
<dbReference type="PANTHER" id="PTHR13315:SF4">
    <property type="entry name" value="METALLOPHOSPHOESTERASE, ISOFORM E"/>
    <property type="match status" value="1"/>
</dbReference>
<sequence length="258" mass="28945">MEFFQMLFKVKICTGEDDVLVWRSNSNGHLMVKSCYEMNGDGYPGDYVKVAVLADPQLTDKTSHGLAPKSFALEIVQFYTDLFMRRAFLASILPFNPDVILVLGDYFDGGPILSDGEWQESLTRFKHIFHLNTRGRNRNVQVYFLSGNHDIGYASLHSHRPEVIKRYENEFGIRNYRFTIGKVEFIAVDAQTLDVGGPLEENVIVVGPPKGHAMVCGGSVEGHAIVELSAAWALGQRTLDKGYDYKGNMNFSDNDGCF</sequence>
<evidence type="ECO:0000259" key="5">
    <source>
        <dbReference type="Pfam" id="PF00149"/>
    </source>
</evidence>
<keyword evidence="3" id="KW-1133">Transmembrane helix</keyword>
<feature type="domain" description="Calcineurin-like phosphoesterase" evidence="5">
    <location>
        <begin position="86"/>
        <end position="182"/>
    </location>
</feature>
<keyword evidence="2" id="KW-0812">Transmembrane</keyword>
<dbReference type="InterPro" id="IPR004843">
    <property type="entry name" value="Calcineurin-like_PHP"/>
</dbReference>
<accession>A0AAP0RMV4</accession>
<organism evidence="6 7">
    <name type="scientific">Liquidambar formosana</name>
    <name type="common">Formosan gum</name>
    <dbReference type="NCBI Taxonomy" id="63359"/>
    <lineage>
        <taxon>Eukaryota</taxon>
        <taxon>Viridiplantae</taxon>
        <taxon>Streptophyta</taxon>
        <taxon>Embryophyta</taxon>
        <taxon>Tracheophyta</taxon>
        <taxon>Spermatophyta</taxon>
        <taxon>Magnoliopsida</taxon>
        <taxon>eudicotyledons</taxon>
        <taxon>Gunneridae</taxon>
        <taxon>Pentapetalae</taxon>
        <taxon>Saxifragales</taxon>
        <taxon>Altingiaceae</taxon>
        <taxon>Liquidambar</taxon>
    </lineage>
</organism>
<dbReference type="GO" id="GO:0005783">
    <property type="term" value="C:endoplasmic reticulum"/>
    <property type="evidence" value="ECO:0007669"/>
    <property type="project" value="TreeGrafter"/>
</dbReference>
<dbReference type="Gene3D" id="3.60.21.10">
    <property type="match status" value="1"/>
</dbReference>
<protein>
    <recommendedName>
        <fullName evidence="5">Calcineurin-like phosphoesterase domain-containing protein</fullName>
    </recommendedName>
</protein>
<dbReference type="InterPro" id="IPR029052">
    <property type="entry name" value="Metallo-depent_PP-like"/>
</dbReference>
<dbReference type="Pfam" id="PF00149">
    <property type="entry name" value="Metallophos"/>
    <property type="match status" value="1"/>
</dbReference>
<dbReference type="SUPFAM" id="SSF56300">
    <property type="entry name" value="Metallo-dependent phosphatases"/>
    <property type="match status" value="1"/>
</dbReference>
<comment type="subcellular location">
    <subcellularLocation>
        <location evidence="1">Membrane</location>
        <topology evidence="1">Multi-pass membrane protein</topology>
    </subcellularLocation>
</comment>
<dbReference type="Proteomes" id="UP001415857">
    <property type="component" value="Unassembled WGS sequence"/>
</dbReference>
<keyword evidence="4" id="KW-0472">Membrane</keyword>
<gene>
    <name evidence="6" type="ORF">L1049_003677</name>
</gene>
<dbReference type="EMBL" id="JBBPBK010000007">
    <property type="protein sequence ID" value="KAK9280788.1"/>
    <property type="molecule type" value="Genomic_DNA"/>
</dbReference>
<proteinExistence type="predicted"/>
<evidence type="ECO:0000256" key="3">
    <source>
        <dbReference type="ARBA" id="ARBA00022989"/>
    </source>
</evidence>
<reference evidence="6 7" key="1">
    <citation type="journal article" date="2024" name="Plant J.">
        <title>Genome sequences and population genomics reveal climatic adaptation and genomic divergence between two closely related sweetgum species.</title>
        <authorList>
            <person name="Xu W.Q."/>
            <person name="Ren C.Q."/>
            <person name="Zhang X.Y."/>
            <person name="Comes H.P."/>
            <person name="Liu X.H."/>
            <person name="Li Y.G."/>
            <person name="Kettle C.J."/>
            <person name="Jalonen R."/>
            <person name="Gaisberger H."/>
            <person name="Ma Y.Z."/>
            <person name="Qiu Y.X."/>
        </authorList>
    </citation>
    <scope>NUCLEOTIDE SEQUENCE [LARGE SCALE GENOMIC DNA]</scope>
    <source>
        <strain evidence="6">Hangzhou</strain>
    </source>
</reference>
<dbReference type="GO" id="GO:0006506">
    <property type="term" value="P:GPI anchor biosynthetic process"/>
    <property type="evidence" value="ECO:0007669"/>
    <property type="project" value="InterPro"/>
</dbReference>
<dbReference type="PANTHER" id="PTHR13315">
    <property type="entry name" value="METALLO PHOSPHOESTERASE RELATED"/>
    <property type="match status" value="1"/>
</dbReference>
<dbReference type="InterPro" id="IPR033308">
    <property type="entry name" value="PGAP5/Cdc1/Ted1"/>
</dbReference>
<evidence type="ECO:0000313" key="7">
    <source>
        <dbReference type="Proteomes" id="UP001415857"/>
    </source>
</evidence>
<evidence type="ECO:0000313" key="6">
    <source>
        <dbReference type="EMBL" id="KAK9280788.1"/>
    </source>
</evidence>
<comment type="caution">
    <text evidence="6">The sequence shown here is derived from an EMBL/GenBank/DDBJ whole genome shotgun (WGS) entry which is preliminary data.</text>
</comment>
<name>A0AAP0RMV4_LIQFO</name>
<evidence type="ECO:0000256" key="1">
    <source>
        <dbReference type="ARBA" id="ARBA00004141"/>
    </source>
</evidence>
<dbReference type="AlphaFoldDB" id="A0AAP0RMV4"/>